<comment type="caution">
    <text evidence="4">The sequence shown here is derived from an EMBL/GenBank/DDBJ whole genome shotgun (WGS) entry which is preliminary data.</text>
</comment>
<evidence type="ECO:0000313" key="5">
    <source>
        <dbReference type="Proteomes" id="UP001434883"/>
    </source>
</evidence>
<feature type="region of interest" description="Disordered" evidence="2">
    <location>
        <begin position="214"/>
        <end position="247"/>
    </location>
</feature>
<keyword evidence="1" id="KW-0804">Transcription</keyword>
<proteinExistence type="inferred from homology"/>
<keyword evidence="5" id="KW-1185">Reference proteome</keyword>
<comment type="subcellular location">
    <subcellularLocation>
        <location evidence="1">Nucleus</location>
    </subcellularLocation>
</comment>
<evidence type="ECO:0000256" key="2">
    <source>
        <dbReference type="SAM" id="MobiDB-lite"/>
    </source>
</evidence>
<reference evidence="4 5" key="1">
    <citation type="submission" date="2021-06" db="EMBL/GenBank/DDBJ databases">
        <authorList>
            <person name="Palmer J.M."/>
        </authorList>
    </citation>
    <scope>NUCLEOTIDE SEQUENCE [LARGE SCALE GENOMIC DNA]</scope>
    <source>
        <strain evidence="4 5">XC_2019</strain>
        <tissue evidence="4">Muscle</tissue>
    </source>
</reference>
<keyword evidence="1" id="KW-0539">Nucleus</keyword>
<keyword evidence="1" id="KW-0217">Developmental protein</keyword>
<feature type="compositionally biased region" description="Low complexity" evidence="2">
    <location>
        <begin position="214"/>
        <end position="230"/>
    </location>
</feature>
<keyword evidence="1" id="KW-0238">DNA-binding</keyword>
<dbReference type="Pfam" id="PF16423">
    <property type="entry name" value="COE1_HLH"/>
    <property type="match status" value="1"/>
</dbReference>
<dbReference type="InterPro" id="IPR003523">
    <property type="entry name" value="Transcription_factor_COE"/>
</dbReference>
<feature type="domain" description="Transcription factor COE helix-loop-helix" evidence="3">
    <location>
        <begin position="46"/>
        <end position="89"/>
    </location>
</feature>
<dbReference type="Proteomes" id="UP001434883">
    <property type="component" value="Unassembled WGS sequence"/>
</dbReference>
<feature type="compositionally biased region" description="Polar residues" evidence="2">
    <location>
        <begin position="164"/>
        <end position="178"/>
    </location>
</feature>
<dbReference type="InterPro" id="IPR032201">
    <property type="entry name" value="COE_HLH"/>
</dbReference>
<gene>
    <name evidence="4" type="primary">COE2</name>
    <name evidence="4" type="ORF">XENOCAPTIV_020833</name>
</gene>
<name>A0ABV0R9X6_9TELE</name>
<keyword evidence="1" id="KW-0805">Transcription regulation</keyword>
<comment type="similarity">
    <text evidence="1">Belongs to the COE family.</text>
</comment>
<keyword evidence="1" id="KW-0479">Metal-binding</keyword>
<accession>A0ABV0R9X6</accession>
<evidence type="ECO:0000313" key="4">
    <source>
        <dbReference type="EMBL" id="MEQ2204910.1"/>
    </source>
</evidence>
<protein>
    <submittedName>
        <fullName evidence="4">Transcription factor coe2</fullName>
    </submittedName>
</protein>
<dbReference type="EMBL" id="JAHRIN010038126">
    <property type="protein sequence ID" value="MEQ2204910.1"/>
    <property type="molecule type" value="Genomic_DNA"/>
</dbReference>
<keyword evidence="1" id="KW-0862">Zinc</keyword>
<evidence type="ECO:0000256" key="1">
    <source>
        <dbReference type="RuleBase" id="RU004489"/>
    </source>
</evidence>
<sequence length="257" mass="27643">MPSGYRRLLDTSLVLWRSHCHINQNSSARERLDGSFTQVLRWNPSLNEPTIDYGFQRLQKIIPRHPGDPEKLAKEILLKRAADLVEALYGNPHSNQVLRDMCFLHLRLIIDMLLKRAADIAEALYSVPRPHSQLQGLPSSPAHGSVMGLGSYPSQLGVSIGDPGQSSQGYIRNSSSLSPRGYPSASTPQQSSYGGSGGMTGGYGTVPMTSLGVPGSPGFSSASPTSSPYSKILLPPRSHNADSDSVSGLTLCFSVPQ</sequence>
<feature type="region of interest" description="Disordered" evidence="2">
    <location>
        <begin position="163"/>
        <end position="201"/>
    </location>
</feature>
<dbReference type="Gene3D" id="1.10.287.4280">
    <property type="match status" value="2"/>
</dbReference>
<keyword evidence="1" id="KW-0863">Zinc-finger</keyword>
<evidence type="ECO:0000259" key="3">
    <source>
        <dbReference type="Pfam" id="PF16423"/>
    </source>
</evidence>
<dbReference type="PANTHER" id="PTHR10747">
    <property type="entry name" value="TRANSCRIPTION FACTOR COE FAMILY MEMBER"/>
    <property type="match status" value="1"/>
</dbReference>
<organism evidence="4 5">
    <name type="scientific">Xenoophorus captivus</name>
    <dbReference type="NCBI Taxonomy" id="1517983"/>
    <lineage>
        <taxon>Eukaryota</taxon>
        <taxon>Metazoa</taxon>
        <taxon>Chordata</taxon>
        <taxon>Craniata</taxon>
        <taxon>Vertebrata</taxon>
        <taxon>Euteleostomi</taxon>
        <taxon>Actinopterygii</taxon>
        <taxon>Neopterygii</taxon>
        <taxon>Teleostei</taxon>
        <taxon>Neoteleostei</taxon>
        <taxon>Acanthomorphata</taxon>
        <taxon>Ovalentaria</taxon>
        <taxon>Atherinomorphae</taxon>
        <taxon>Cyprinodontiformes</taxon>
        <taxon>Goodeidae</taxon>
        <taxon>Xenoophorus</taxon>
    </lineage>
</organism>